<dbReference type="InterPro" id="IPR000601">
    <property type="entry name" value="PKD_dom"/>
</dbReference>
<dbReference type="KEGG" id="fax:FUAX_46870"/>
<feature type="chain" id="PRO_5043515827" description="PKD domain-containing protein" evidence="1">
    <location>
        <begin position="22"/>
        <end position="121"/>
    </location>
</feature>
<keyword evidence="4" id="KW-1185">Reference proteome</keyword>
<protein>
    <recommendedName>
        <fullName evidence="2">PKD domain-containing protein</fullName>
    </recommendedName>
</protein>
<gene>
    <name evidence="3" type="ORF">FUAX_46870</name>
</gene>
<feature type="signal peptide" evidence="1">
    <location>
        <begin position="1"/>
        <end position="21"/>
    </location>
</feature>
<dbReference type="InterPro" id="IPR035986">
    <property type="entry name" value="PKD_dom_sf"/>
</dbReference>
<sequence length="121" mass="13231">MGRKGVSLLFLIMLVVPALMSCDSSEKGIVDCAEAPINASFNMEFRGAQTSVPVVVDFTYAGKFEQGMEFSWDFGDGGTSKQQTASHVFQKKGTYRVVLYVTRDVSGERCSKSTAQDLVIE</sequence>
<dbReference type="PROSITE" id="PS50093">
    <property type="entry name" value="PKD"/>
    <property type="match status" value="1"/>
</dbReference>
<feature type="domain" description="PKD" evidence="2">
    <location>
        <begin position="56"/>
        <end position="106"/>
    </location>
</feature>
<accession>A0AAU9DI54</accession>
<dbReference type="InterPro" id="IPR013783">
    <property type="entry name" value="Ig-like_fold"/>
</dbReference>
<dbReference type="EMBL" id="AP025317">
    <property type="protein sequence ID" value="BDD12255.1"/>
    <property type="molecule type" value="Genomic_DNA"/>
</dbReference>
<evidence type="ECO:0000313" key="3">
    <source>
        <dbReference type="EMBL" id="BDD12255.1"/>
    </source>
</evidence>
<evidence type="ECO:0000256" key="1">
    <source>
        <dbReference type="SAM" id="SignalP"/>
    </source>
</evidence>
<dbReference type="Pfam" id="PF18911">
    <property type="entry name" value="PKD_4"/>
    <property type="match status" value="1"/>
</dbReference>
<dbReference type="CDD" id="cd00146">
    <property type="entry name" value="PKD"/>
    <property type="match status" value="1"/>
</dbReference>
<evidence type="ECO:0000259" key="2">
    <source>
        <dbReference type="PROSITE" id="PS50093"/>
    </source>
</evidence>
<dbReference type="Gene3D" id="2.60.40.10">
    <property type="entry name" value="Immunoglobulins"/>
    <property type="match status" value="1"/>
</dbReference>
<keyword evidence="3" id="KW-0614">Plasmid</keyword>
<name>A0AAU9DI54_9BACT</name>
<dbReference type="Proteomes" id="UP001348817">
    <property type="component" value="Plasmid pFA3"/>
</dbReference>
<dbReference type="AlphaFoldDB" id="A0AAU9DI54"/>
<proteinExistence type="predicted"/>
<evidence type="ECO:0000313" key="4">
    <source>
        <dbReference type="Proteomes" id="UP001348817"/>
    </source>
</evidence>
<dbReference type="SUPFAM" id="SSF49299">
    <property type="entry name" value="PKD domain"/>
    <property type="match status" value="1"/>
</dbReference>
<geneLocation type="plasmid" evidence="3 4">
    <name>pFA3</name>
</geneLocation>
<dbReference type="RefSeq" id="WP_338395395.1">
    <property type="nucleotide sequence ID" value="NZ_AP025317.1"/>
</dbReference>
<keyword evidence="1" id="KW-0732">Signal</keyword>
<reference evidence="3 4" key="1">
    <citation type="submission" date="2021-12" db="EMBL/GenBank/DDBJ databases">
        <title>Genome sequencing of bacteria with rrn-lacking chromosome and rrn-plasmid.</title>
        <authorList>
            <person name="Anda M."/>
            <person name="Iwasaki W."/>
        </authorList>
    </citation>
    <scope>NUCLEOTIDE SEQUENCE [LARGE SCALE GENOMIC DNA]</scope>
    <source>
        <strain evidence="3 4">DSM 100852</strain>
        <plasmid evidence="3 4">pFA3</plasmid>
    </source>
</reference>
<dbReference type="PROSITE" id="PS51257">
    <property type="entry name" value="PROKAR_LIPOPROTEIN"/>
    <property type="match status" value="1"/>
</dbReference>
<organism evidence="3 4">
    <name type="scientific">Fulvitalea axinellae</name>
    <dbReference type="NCBI Taxonomy" id="1182444"/>
    <lineage>
        <taxon>Bacteria</taxon>
        <taxon>Pseudomonadati</taxon>
        <taxon>Bacteroidota</taxon>
        <taxon>Cytophagia</taxon>
        <taxon>Cytophagales</taxon>
        <taxon>Persicobacteraceae</taxon>
        <taxon>Fulvitalea</taxon>
    </lineage>
</organism>